<organism evidence="1 2">
    <name type="scientific">Acetobacter sacchari</name>
    <dbReference type="NCBI Taxonomy" id="2661687"/>
    <lineage>
        <taxon>Bacteria</taxon>
        <taxon>Pseudomonadati</taxon>
        <taxon>Pseudomonadota</taxon>
        <taxon>Alphaproteobacteria</taxon>
        <taxon>Acetobacterales</taxon>
        <taxon>Acetobacteraceae</taxon>
        <taxon>Acetobacter</taxon>
    </lineage>
</organism>
<dbReference type="Proteomes" id="UP000664771">
    <property type="component" value="Unassembled WGS sequence"/>
</dbReference>
<comment type="caution">
    <text evidence="1">The sequence shown here is derived from an EMBL/GenBank/DDBJ whole genome shotgun (WGS) entry which is preliminary data.</text>
</comment>
<sequence length="343" mass="39987">MILTLGENLNMPNRVDMKSPIRIMLDTNIWSEFAKADVGPDLRRAIKRTNNIIVVPPLILFEALATPADEHRRRLVRLLTMPTWTRLMPEAYTLSQEILSEVKRLRPEWLRHEPKTQRFNKLRYDWTRKTRGFWERARYHSELLRNALQEDGNWPRNLLEMARKDYADQRSLNKEQGIRDIGSLTNCEGTFPAPLPEGITDEPIQFWRIRSWASVTRALAYPEHPLGEWLTPFLDFDRMQFSLASWNRFWLREVNEKQMKCFWLHYAFEMLQSVQKVTRGTPADAALSVYLCESDLVISADKNFIRNIDGIRSAAPCGVPIARIVQGGSSGIQETLDIVNNNY</sequence>
<dbReference type="RefSeq" id="WP_207882597.1">
    <property type="nucleotide sequence ID" value="NZ_JAFVMF010000017.1"/>
</dbReference>
<protein>
    <recommendedName>
        <fullName evidence="3">DUF4935 domain-containing protein</fullName>
    </recommendedName>
</protein>
<keyword evidence="2" id="KW-1185">Reference proteome</keyword>
<reference evidence="1 2" key="1">
    <citation type="submission" date="2021-03" db="EMBL/GenBank/DDBJ databases">
        <title>The complete genome sequence of Acetobacter sacchari TBRC 11175.</title>
        <authorList>
            <person name="Charoenyingcharoen P."/>
            <person name="Yukphan P."/>
        </authorList>
    </citation>
    <scope>NUCLEOTIDE SEQUENCE [LARGE SCALE GENOMIC DNA]</scope>
    <source>
        <strain evidence="1 2">TBRC 11175</strain>
    </source>
</reference>
<proteinExistence type="predicted"/>
<evidence type="ECO:0000313" key="2">
    <source>
        <dbReference type="Proteomes" id="UP000664771"/>
    </source>
</evidence>
<evidence type="ECO:0008006" key="3">
    <source>
        <dbReference type="Google" id="ProtNLM"/>
    </source>
</evidence>
<evidence type="ECO:0000313" key="1">
    <source>
        <dbReference type="EMBL" id="MBO1361120.1"/>
    </source>
</evidence>
<dbReference type="EMBL" id="JAFVMF010000017">
    <property type="protein sequence ID" value="MBO1361120.1"/>
    <property type="molecule type" value="Genomic_DNA"/>
</dbReference>
<name>A0ABS3LYY4_9PROT</name>
<gene>
    <name evidence="1" type="ORF">J2D73_15135</name>
</gene>
<accession>A0ABS3LYY4</accession>